<gene>
    <name evidence="1" type="ORF">JKG61_17650</name>
</gene>
<reference evidence="1 2" key="1">
    <citation type="submission" date="2021-01" db="EMBL/GenBank/DDBJ databases">
        <title>C459-1 draft genome sequence.</title>
        <authorList>
            <person name="Zhang X.-F."/>
        </authorList>
    </citation>
    <scope>NUCLEOTIDE SEQUENCE [LARGE SCALE GENOMIC DNA]</scope>
    <source>
        <strain evidence="2">C459-1</strain>
    </source>
</reference>
<dbReference type="Proteomes" id="UP000625283">
    <property type="component" value="Unassembled WGS sequence"/>
</dbReference>
<dbReference type="Pfam" id="PF16132">
    <property type="entry name" value="DUF4843"/>
    <property type="match status" value="1"/>
</dbReference>
<sequence length="258" mass="30108">MRTKNYTIILLAAFCLMACQKSKELLYTDIARIQFGPEPARIPEVSVPTADTLKTQTFVYLPSTVLIDTVFFDIYTMGHLSDRDRPFKIKQEQVKNANNAIANVHYKSFDNSDALAQYVIKAGTSHSRVPIVLLRDASLRERAYVLKFVLEENEYFKEGQSDLLWRKIIFSDEMVRPAIWNEMYSDLYFGTYSKVKHQFMVDVTGQRWDQDFMVKLIPDVERLSYWMSMLKSALIKENKGKEIKDHKRDEFGNLITFP</sequence>
<comment type="caution">
    <text evidence="1">The sequence shown here is derived from an EMBL/GenBank/DDBJ whole genome shotgun (WGS) entry which is preliminary data.</text>
</comment>
<evidence type="ECO:0000313" key="2">
    <source>
        <dbReference type="Proteomes" id="UP000625283"/>
    </source>
</evidence>
<protein>
    <submittedName>
        <fullName evidence="1">DUF4843 domain-containing protein</fullName>
    </submittedName>
</protein>
<dbReference type="EMBL" id="JAERTY010000010">
    <property type="protein sequence ID" value="MBL1410587.1"/>
    <property type="molecule type" value="Genomic_DNA"/>
</dbReference>
<evidence type="ECO:0000313" key="1">
    <source>
        <dbReference type="EMBL" id="MBL1410587.1"/>
    </source>
</evidence>
<keyword evidence="2" id="KW-1185">Reference proteome</keyword>
<proteinExistence type="predicted"/>
<dbReference type="RefSeq" id="WP_202104281.1">
    <property type="nucleotide sequence ID" value="NZ_JAERTY010000010.1"/>
</dbReference>
<organism evidence="1 2">
    <name type="scientific">Sphingobacterium faecale</name>
    <dbReference type="NCBI Taxonomy" id="2803775"/>
    <lineage>
        <taxon>Bacteria</taxon>
        <taxon>Pseudomonadati</taxon>
        <taxon>Bacteroidota</taxon>
        <taxon>Sphingobacteriia</taxon>
        <taxon>Sphingobacteriales</taxon>
        <taxon>Sphingobacteriaceae</taxon>
        <taxon>Sphingobacterium</taxon>
    </lineage>
</organism>
<accession>A0ABS1R9B3</accession>
<name>A0ABS1R9B3_9SPHI</name>
<dbReference type="InterPro" id="IPR032299">
    <property type="entry name" value="DUF4843"/>
</dbReference>